<keyword evidence="2" id="KW-1185">Reference proteome</keyword>
<organism evidence="1 2">
    <name type="scientific">Leucogyrophana mollusca</name>
    <dbReference type="NCBI Taxonomy" id="85980"/>
    <lineage>
        <taxon>Eukaryota</taxon>
        <taxon>Fungi</taxon>
        <taxon>Dikarya</taxon>
        <taxon>Basidiomycota</taxon>
        <taxon>Agaricomycotina</taxon>
        <taxon>Agaricomycetes</taxon>
        <taxon>Agaricomycetidae</taxon>
        <taxon>Boletales</taxon>
        <taxon>Boletales incertae sedis</taxon>
        <taxon>Leucogyrophana</taxon>
    </lineage>
</organism>
<protein>
    <submittedName>
        <fullName evidence="1">Uncharacterized protein</fullName>
    </submittedName>
</protein>
<name>A0ACB8B0R9_9AGAM</name>
<accession>A0ACB8B0R9</accession>
<proteinExistence type="predicted"/>
<dbReference type="Proteomes" id="UP000790709">
    <property type="component" value="Unassembled WGS sequence"/>
</dbReference>
<comment type="caution">
    <text evidence="1">The sequence shown here is derived from an EMBL/GenBank/DDBJ whole genome shotgun (WGS) entry which is preliminary data.</text>
</comment>
<gene>
    <name evidence="1" type="ORF">BV22DRAFT_1041484</name>
</gene>
<evidence type="ECO:0000313" key="1">
    <source>
        <dbReference type="EMBL" id="KAH7918829.1"/>
    </source>
</evidence>
<evidence type="ECO:0000313" key="2">
    <source>
        <dbReference type="Proteomes" id="UP000790709"/>
    </source>
</evidence>
<sequence length="211" mass="23036">MTTIARLLQLALPLVPSHGFTREALSLSVLSLPTPLAHSQPLPDAAVSSLFGQGDDARRTLVRAWLDDACMQMSSSQSPNIRQVLQTRLKANEHVLRHLPEAFALLASSSKYLPLDPAPILTHAAKVADQACWIAHSDAKEMSWYARRASISAIYLAAELHQFSSPATANDFLDSLLEDSSTVEKSLDEAKLFGEYVWKSWAGIIKSSGVL</sequence>
<dbReference type="EMBL" id="MU266729">
    <property type="protein sequence ID" value="KAH7918829.1"/>
    <property type="molecule type" value="Genomic_DNA"/>
</dbReference>
<reference evidence="1" key="1">
    <citation type="journal article" date="2021" name="New Phytol.">
        <title>Evolutionary innovations through gain and loss of genes in the ectomycorrhizal Boletales.</title>
        <authorList>
            <person name="Wu G."/>
            <person name="Miyauchi S."/>
            <person name="Morin E."/>
            <person name="Kuo A."/>
            <person name="Drula E."/>
            <person name="Varga T."/>
            <person name="Kohler A."/>
            <person name="Feng B."/>
            <person name="Cao Y."/>
            <person name="Lipzen A."/>
            <person name="Daum C."/>
            <person name="Hundley H."/>
            <person name="Pangilinan J."/>
            <person name="Johnson J."/>
            <person name="Barry K."/>
            <person name="LaButti K."/>
            <person name="Ng V."/>
            <person name="Ahrendt S."/>
            <person name="Min B."/>
            <person name="Choi I.G."/>
            <person name="Park H."/>
            <person name="Plett J.M."/>
            <person name="Magnuson J."/>
            <person name="Spatafora J.W."/>
            <person name="Nagy L.G."/>
            <person name="Henrissat B."/>
            <person name="Grigoriev I.V."/>
            <person name="Yang Z.L."/>
            <person name="Xu J."/>
            <person name="Martin F.M."/>
        </authorList>
    </citation>
    <scope>NUCLEOTIDE SEQUENCE</scope>
    <source>
        <strain evidence="1">KUC20120723A-06</strain>
    </source>
</reference>